<protein>
    <submittedName>
        <fullName evidence="3">Uncharacterized protein</fullName>
    </submittedName>
</protein>
<evidence type="ECO:0000313" key="3">
    <source>
        <dbReference type="EMBL" id="GGK03163.1"/>
    </source>
</evidence>
<name>A0A8J3BDS8_9ACTN</name>
<accession>A0A8J3BDS8</accession>
<keyword evidence="4" id="KW-1185">Reference proteome</keyword>
<feature type="transmembrane region" description="Helical" evidence="1">
    <location>
        <begin position="138"/>
        <end position="158"/>
    </location>
</feature>
<evidence type="ECO:0000256" key="1">
    <source>
        <dbReference type="SAM" id="Phobius"/>
    </source>
</evidence>
<organism evidence="3 4">
    <name type="scientific">Pilimelia anulata</name>
    <dbReference type="NCBI Taxonomy" id="53371"/>
    <lineage>
        <taxon>Bacteria</taxon>
        <taxon>Bacillati</taxon>
        <taxon>Actinomycetota</taxon>
        <taxon>Actinomycetes</taxon>
        <taxon>Micromonosporales</taxon>
        <taxon>Micromonosporaceae</taxon>
        <taxon>Pilimelia</taxon>
    </lineage>
</organism>
<dbReference type="EMBL" id="BMQB01000008">
    <property type="protein sequence ID" value="GGK03163.1"/>
    <property type="molecule type" value="Genomic_DNA"/>
</dbReference>
<dbReference type="RefSeq" id="WP_189171371.1">
    <property type="nucleotide sequence ID" value="NZ_BMQB01000008.1"/>
</dbReference>
<sequence length="166" mass="16875">MLTTPTRRLAYAVAAAAAAGAVALPAAPASAHYGQVVPAVECVTTPVDGRYRAIFSYTNYAASTTTVALGSGNAVTPSTLNGTQPTRFSPGQRRAAFTTTAVPVGTEIRWTVNGNAATARASSRSCGPQVSLPADGNGTGPLIALGISGLVTIAVLVVHKLRRRRA</sequence>
<evidence type="ECO:0000256" key="2">
    <source>
        <dbReference type="SAM" id="SignalP"/>
    </source>
</evidence>
<keyword evidence="2" id="KW-0732">Signal</keyword>
<dbReference type="Proteomes" id="UP000649739">
    <property type="component" value="Unassembled WGS sequence"/>
</dbReference>
<dbReference type="AlphaFoldDB" id="A0A8J3BDS8"/>
<proteinExistence type="predicted"/>
<reference evidence="3" key="2">
    <citation type="submission" date="2020-09" db="EMBL/GenBank/DDBJ databases">
        <authorList>
            <person name="Sun Q."/>
            <person name="Ohkuma M."/>
        </authorList>
    </citation>
    <scope>NUCLEOTIDE SEQUENCE</scope>
    <source>
        <strain evidence="3">JCM 3090</strain>
    </source>
</reference>
<dbReference type="InterPro" id="IPR006311">
    <property type="entry name" value="TAT_signal"/>
</dbReference>
<feature type="signal peptide" evidence="2">
    <location>
        <begin position="1"/>
        <end position="31"/>
    </location>
</feature>
<keyword evidence="1" id="KW-1133">Transmembrane helix</keyword>
<comment type="caution">
    <text evidence="3">The sequence shown here is derived from an EMBL/GenBank/DDBJ whole genome shotgun (WGS) entry which is preliminary data.</text>
</comment>
<evidence type="ECO:0000313" key="4">
    <source>
        <dbReference type="Proteomes" id="UP000649739"/>
    </source>
</evidence>
<keyword evidence="1" id="KW-0472">Membrane</keyword>
<reference evidence="3" key="1">
    <citation type="journal article" date="2014" name="Int. J. Syst. Evol. Microbiol.">
        <title>Complete genome sequence of Corynebacterium casei LMG S-19264T (=DSM 44701T), isolated from a smear-ripened cheese.</title>
        <authorList>
            <consortium name="US DOE Joint Genome Institute (JGI-PGF)"/>
            <person name="Walter F."/>
            <person name="Albersmeier A."/>
            <person name="Kalinowski J."/>
            <person name="Ruckert C."/>
        </authorList>
    </citation>
    <scope>NUCLEOTIDE SEQUENCE</scope>
    <source>
        <strain evidence="3">JCM 3090</strain>
    </source>
</reference>
<gene>
    <name evidence="3" type="ORF">GCM10010123_36370</name>
</gene>
<feature type="chain" id="PRO_5035247778" evidence="2">
    <location>
        <begin position="32"/>
        <end position="166"/>
    </location>
</feature>
<keyword evidence="1" id="KW-0812">Transmembrane</keyword>
<dbReference type="PROSITE" id="PS51318">
    <property type="entry name" value="TAT"/>
    <property type="match status" value="1"/>
</dbReference>